<name>A0ABQ8IY74_DERPT</name>
<accession>A0ABQ8IY74</accession>
<evidence type="ECO:0000313" key="3">
    <source>
        <dbReference type="Proteomes" id="UP000887458"/>
    </source>
</evidence>
<gene>
    <name evidence="2" type="ORF">DERP_006352</name>
</gene>
<evidence type="ECO:0000256" key="1">
    <source>
        <dbReference type="SAM" id="Phobius"/>
    </source>
</evidence>
<organism evidence="2 3">
    <name type="scientific">Dermatophagoides pteronyssinus</name>
    <name type="common">European house dust mite</name>
    <dbReference type="NCBI Taxonomy" id="6956"/>
    <lineage>
        <taxon>Eukaryota</taxon>
        <taxon>Metazoa</taxon>
        <taxon>Ecdysozoa</taxon>
        <taxon>Arthropoda</taxon>
        <taxon>Chelicerata</taxon>
        <taxon>Arachnida</taxon>
        <taxon>Acari</taxon>
        <taxon>Acariformes</taxon>
        <taxon>Sarcoptiformes</taxon>
        <taxon>Astigmata</taxon>
        <taxon>Psoroptidia</taxon>
        <taxon>Analgoidea</taxon>
        <taxon>Pyroglyphidae</taxon>
        <taxon>Dermatophagoidinae</taxon>
        <taxon>Dermatophagoides</taxon>
    </lineage>
</organism>
<keyword evidence="1" id="KW-0812">Transmembrane</keyword>
<keyword evidence="1" id="KW-1133">Transmembrane helix</keyword>
<comment type="caution">
    <text evidence="2">The sequence shown here is derived from an EMBL/GenBank/DDBJ whole genome shotgun (WGS) entry which is preliminary data.</text>
</comment>
<evidence type="ECO:0000313" key="2">
    <source>
        <dbReference type="EMBL" id="KAH9415258.1"/>
    </source>
</evidence>
<feature type="transmembrane region" description="Helical" evidence="1">
    <location>
        <begin position="20"/>
        <end position="44"/>
    </location>
</feature>
<dbReference type="Proteomes" id="UP000887458">
    <property type="component" value="Unassembled WGS sequence"/>
</dbReference>
<reference evidence="2 3" key="2">
    <citation type="journal article" date="2022" name="Mol. Biol. Evol.">
        <title>Comparative Genomics Reveals Insights into the Divergent Evolution of Astigmatic Mites and Household Pest Adaptations.</title>
        <authorList>
            <person name="Xiong Q."/>
            <person name="Wan A.T."/>
            <person name="Liu X."/>
            <person name="Fung C.S."/>
            <person name="Xiao X."/>
            <person name="Malainual N."/>
            <person name="Hou J."/>
            <person name="Wang L."/>
            <person name="Wang M."/>
            <person name="Yang K.Y."/>
            <person name="Cui Y."/>
            <person name="Leung E.L."/>
            <person name="Nong W."/>
            <person name="Shin S.K."/>
            <person name="Au S.W."/>
            <person name="Jeong K.Y."/>
            <person name="Chew F.T."/>
            <person name="Hui J.H."/>
            <person name="Leung T.F."/>
            <person name="Tungtrongchitr A."/>
            <person name="Zhong N."/>
            <person name="Liu Z."/>
            <person name="Tsui S.K."/>
        </authorList>
    </citation>
    <scope>NUCLEOTIDE SEQUENCE [LARGE SCALE GENOMIC DNA]</scope>
    <source>
        <strain evidence="2">Derp</strain>
    </source>
</reference>
<proteinExistence type="predicted"/>
<keyword evidence="3" id="KW-1185">Reference proteome</keyword>
<sequence>MLLKVSSLKFGFEADLLKLIPLFACKNFRVSVSLIILIFAIQNINEFIWMLKMKAREINSQHKTISIIEDICIYKMKE</sequence>
<reference evidence="2 3" key="1">
    <citation type="journal article" date="2018" name="J. Allergy Clin. Immunol.">
        <title>High-quality assembly of Dermatophagoides pteronyssinus genome and transcriptome reveals a wide range of novel allergens.</title>
        <authorList>
            <person name="Liu X.Y."/>
            <person name="Yang K.Y."/>
            <person name="Wang M.Q."/>
            <person name="Kwok J.S."/>
            <person name="Zeng X."/>
            <person name="Yang Z."/>
            <person name="Xiao X.J."/>
            <person name="Lau C.P."/>
            <person name="Li Y."/>
            <person name="Huang Z.M."/>
            <person name="Ba J.G."/>
            <person name="Yim A.K."/>
            <person name="Ouyang C.Y."/>
            <person name="Ngai S.M."/>
            <person name="Chan T.F."/>
            <person name="Leung E.L."/>
            <person name="Liu L."/>
            <person name="Liu Z.G."/>
            <person name="Tsui S.K."/>
        </authorList>
    </citation>
    <scope>NUCLEOTIDE SEQUENCE [LARGE SCALE GENOMIC DNA]</scope>
    <source>
        <strain evidence="2">Derp</strain>
    </source>
</reference>
<keyword evidence="1" id="KW-0472">Membrane</keyword>
<protein>
    <submittedName>
        <fullName evidence="2">Uncharacterized protein</fullName>
    </submittedName>
</protein>
<dbReference type="EMBL" id="NJHN03000099">
    <property type="protein sequence ID" value="KAH9415258.1"/>
    <property type="molecule type" value="Genomic_DNA"/>
</dbReference>